<name>A0ABU5VNX2_9BACT</name>
<evidence type="ECO:0000313" key="3">
    <source>
        <dbReference type="EMBL" id="MEA9354742.1"/>
    </source>
</evidence>
<accession>A0ABU5VNX2</accession>
<dbReference type="InterPro" id="IPR054384">
    <property type="entry name" value="SecDF_P1_head"/>
</dbReference>
<evidence type="ECO:0000256" key="1">
    <source>
        <dbReference type="SAM" id="SignalP"/>
    </source>
</evidence>
<dbReference type="EMBL" id="JAYGJQ010000001">
    <property type="protein sequence ID" value="MEA9354742.1"/>
    <property type="molecule type" value="Genomic_DNA"/>
</dbReference>
<feature type="chain" id="PRO_5047337897" description="SecDF P1 head subdomain domain-containing protein" evidence="1">
    <location>
        <begin position="20"/>
        <end position="351"/>
    </location>
</feature>
<proteinExistence type="predicted"/>
<evidence type="ECO:0000313" key="4">
    <source>
        <dbReference type="Proteomes" id="UP001302274"/>
    </source>
</evidence>
<reference evidence="3 4" key="1">
    <citation type="submission" date="2023-11" db="EMBL/GenBank/DDBJ databases">
        <title>A Novel Polar Bacteriovorax (B. antarcticus) Isolated from the Biocrust in Antarctica.</title>
        <authorList>
            <person name="Mun W."/>
            <person name="Choi S.Y."/>
            <person name="Mitchell R.J."/>
        </authorList>
    </citation>
    <scope>NUCLEOTIDE SEQUENCE [LARGE SCALE GENOMIC DNA]</scope>
    <source>
        <strain evidence="3 4">PP10</strain>
    </source>
</reference>
<feature type="signal peptide" evidence="1">
    <location>
        <begin position="1"/>
        <end position="19"/>
    </location>
</feature>
<dbReference type="Proteomes" id="UP001302274">
    <property type="component" value="Unassembled WGS sequence"/>
</dbReference>
<keyword evidence="1" id="KW-0732">Signal</keyword>
<gene>
    <name evidence="3" type="ORF">SHI21_00905</name>
</gene>
<protein>
    <recommendedName>
        <fullName evidence="2">SecDF P1 head subdomain domain-containing protein</fullName>
    </recommendedName>
</protein>
<comment type="caution">
    <text evidence="3">The sequence shown here is derived from an EMBL/GenBank/DDBJ whole genome shotgun (WGS) entry which is preliminary data.</text>
</comment>
<evidence type="ECO:0000259" key="2">
    <source>
        <dbReference type="Pfam" id="PF22599"/>
    </source>
</evidence>
<dbReference type="RefSeq" id="WP_323574225.1">
    <property type="nucleotide sequence ID" value="NZ_JAYGJQ010000001.1"/>
</dbReference>
<sequence length="351" mass="39410">MTKYLIALLVLTSTSVLFAKDCGKKLAIQKNSVVAYFNCKKGEKSCVQLKDVNDGEKKLNDSSKVVIGVDSASYGAEIISIKLTQNGACWIEKLTSENVNEEMSLVVNDVVLSSPIIAAPIKGDAIQIQVSAKEDKGLASVVCKNIDQNCRPKEESSDRKKNEKDLFYQTPSFDRSEINEKYGSVMESAYWYTEKSTIPVYETSQLKKIIENYTPPVFKNENKKDKVWFNRQQEFDYKTKKFVFSGNAVKIMDLGWVKREDMVPANVLKSKLKPESAFFTSYAIEKCSAMVGKAMQAAKQGENFLSLLKEHSLIFRNSEIGFCATEGERICRAKINEIKAQVANTPCEKLL</sequence>
<organism evidence="3 4">
    <name type="scientific">Bacteriovorax antarcticus</name>
    <dbReference type="NCBI Taxonomy" id="3088717"/>
    <lineage>
        <taxon>Bacteria</taxon>
        <taxon>Pseudomonadati</taxon>
        <taxon>Bdellovibrionota</taxon>
        <taxon>Bacteriovoracia</taxon>
        <taxon>Bacteriovoracales</taxon>
        <taxon>Bacteriovoracaceae</taxon>
        <taxon>Bacteriovorax</taxon>
    </lineage>
</organism>
<feature type="domain" description="SecDF P1 head subdomain" evidence="2">
    <location>
        <begin position="68"/>
        <end position="134"/>
    </location>
</feature>
<dbReference type="Pfam" id="PF22599">
    <property type="entry name" value="SecDF_P1_head"/>
    <property type="match status" value="1"/>
</dbReference>
<dbReference type="Gene3D" id="3.30.1360.200">
    <property type="match status" value="1"/>
</dbReference>
<keyword evidence="4" id="KW-1185">Reference proteome</keyword>